<organism evidence="2 3">
    <name type="scientific">Ktedonospora formicarum</name>
    <dbReference type="NCBI Taxonomy" id="2778364"/>
    <lineage>
        <taxon>Bacteria</taxon>
        <taxon>Bacillati</taxon>
        <taxon>Chloroflexota</taxon>
        <taxon>Ktedonobacteria</taxon>
        <taxon>Ktedonobacterales</taxon>
        <taxon>Ktedonobacteraceae</taxon>
        <taxon>Ktedonospora</taxon>
    </lineage>
</organism>
<reference evidence="2" key="1">
    <citation type="submission" date="2020-10" db="EMBL/GenBank/DDBJ databases">
        <title>Taxonomic study of unclassified bacteria belonging to the class Ktedonobacteria.</title>
        <authorList>
            <person name="Yabe S."/>
            <person name="Wang C.M."/>
            <person name="Zheng Y."/>
            <person name="Sakai Y."/>
            <person name="Cavaletti L."/>
            <person name="Monciardini P."/>
            <person name="Donadio S."/>
        </authorList>
    </citation>
    <scope>NUCLEOTIDE SEQUENCE</scope>
    <source>
        <strain evidence="2">SOSP1-1</strain>
    </source>
</reference>
<dbReference type="AlphaFoldDB" id="A0A8J3HZK7"/>
<sequence>MSTSEFDGCLQDPDEDPSARSLSNEGLLPDDFSEDDLAFAHELQGLFSPADEELPPYFVQTLLDAENAQFRPVSQGFEQRTYARVFRHLHLHRQLFRFSLWQWFAQLWPIQRTSIAVASSCFIFMLATMVATSNAFASGMTYLLAGPHTGVVETRTLPDALDSVRAPQQQMRAKAENATKQISLFDTASRLQFPFYWPSYLPTNFTMEDAYLIQNQGMFWTDGPILQLVSNYSAPGLKPHGTGKITIWEFKPRVKVIQNVSLGSAHALRIGPDGQAAITVDGQWVYNLNNRTHEWVHNGQLELIYEHDGVIFWIQGDQRDGVTQEILGQIAVQLSEFSVQRIYQTMGHVNSIQQSSESPAWMVRTMLVDNPDGPTLLVLPPEMPPQGGDNTRDNQATP</sequence>
<keyword evidence="3" id="KW-1185">Reference proteome</keyword>
<evidence type="ECO:0000313" key="2">
    <source>
        <dbReference type="EMBL" id="GHO43552.1"/>
    </source>
</evidence>
<proteinExistence type="predicted"/>
<feature type="region of interest" description="Disordered" evidence="1">
    <location>
        <begin position="1"/>
        <end position="27"/>
    </location>
</feature>
<name>A0A8J3HZK7_9CHLR</name>
<evidence type="ECO:0000313" key="3">
    <source>
        <dbReference type="Proteomes" id="UP000612362"/>
    </source>
</evidence>
<protein>
    <submittedName>
        <fullName evidence="2">Uncharacterized protein</fullName>
    </submittedName>
</protein>
<dbReference type="RefSeq" id="WP_220193020.1">
    <property type="nucleotide sequence ID" value="NZ_BNJF01000001.1"/>
</dbReference>
<comment type="caution">
    <text evidence="2">The sequence shown here is derived from an EMBL/GenBank/DDBJ whole genome shotgun (WGS) entry which is preliminary data.</text>
</comment>
<accession>A0A8J3HZK7</accession>
<evidence type="ECO:0000256" key="1">
    <source>
        <dbReference type="SAM" id="MobiDB-lite"/>
    </source>
</evidence>
<gene>
    <name evidence="2" type="ORF">KSX_17150</name>
</gene>
<dbReference type="EMBL" id="BNJF01000001">
    <property type="protein sequence ID" value="GHO43552.1"/>
    <property type="molecule type" value="Genomic_DNA"/>
</dbReference>
<dbReference type="Proteomes" id="UP000612362">
    <property type="component" value="Unassembled WGS sequence"/>
</dbReference>